<feature type="compositionally biased region" description="Basic and acidic residues" evidence="1">
    <location>
        <begin position="295"/>
        <end position="313"/>
    </location>
</feature>
<evidence type="ECO:0000256" key="1">
    <source>
        <dbReference type="SAM" id="MobiDB-lite"/>
    </source>
</evidence>
<evidence type="ECO:0000313" key="2">
    <source>
        <dbReference type="EMBL" id="QJF53110.1"/>
    </source>
</evidence>
<sequence>MDVILHLGAHRTATTGFQDYMRRHKAPLAEQHVGFWGPGRTRRGLFSGIIPGPVAARGRDLRTRGEGRVQLRLKGARLRGVKTLVVSDENMLGAVRENLCEGSLYPSAGERMARFARAFDGEISGLLLSVRSLELWWCSALAFGVSRGHPLPMRNKLAMIAGSQRGWRDVITDVACAVPGVPIRVMPFESFAGRADIFLARGTGIDAPPDNDRQWLNRAPGLPDLRRVLTERGTEAAELPFGMGRWNPFSNEQHAALREVYADDIMWLTAGADGLATLTEDRIRTRAGTTPPAGSDKKGQPDEHEERQVARPG</sequence>
<feature type="region of interest" description="Disordered" evidence="1">
    <location>
        <begin position="281"/>
        <end position="313"/>
    </location>
</feature>
<accession>A0A858SXY0</accession>
<dbReference type="KEGG" id="rpon:G3256_04545"/>
<dbReference type="EMBL" id="CP048788">
    <property type="protein sequence ID" value="QJF53110.1"/>
    <property type="molecule type" value="Genomic_DNA"/>
</dbReference>
<reference evidence="2 3" key="1">
    <citation type="submission" date="2020-02" db="EMBL/GenBank/DDBJ databases">
        <title>Genome sequence of Roseobacter ponti.</title>
        <authorList>
            <person name="Hollensteiner J."/>
            <person name="Schneider D."/>
            <person name="Poehlein A."/>
            <person name="Daniel R."/>
        </authorList>
    </citation>
    <scope>NUCLEOTIDE SEQUENCE [LARGE SCALE GENOMIC DNA]</scope>
    <source>
        <strain evidence="2 3">DSM 106830</strain>
    </source>
</reference>
<dbReference type="Proteomes" id="UP000503308">
    <property type="component" value="Chromosome"/>
</dbReference>
<dbReference type="AlphaFoldDB" id="A0A858SXY0"/>
<organism evidence="2 3">
    <name type="scientific">Roseobacter ponti</name>
    <dbReference type="NCBI Taxonomy" id="1891787"/>
    <lineage>
        <taxon>Bacteria</taxon>
        <taxon>Pseudomonadati</taxon>
        <taxon>Pseudomonadota</taxon>
        <taxon>Alphaproteobacteria</taxon>
        <taxon>Rhodobacterales</taxon>
        <taxon>Roseobacteraceae</taxon>
        <taxon>Roseobacter</taxon>
    </lineage>
</organism>
<gene>
    <name evidence="2" type="ORF">G3256_04545</name>
</gene>
<evidence type="ECO:0000313" key="3">
    <source>
        <dbReference type="Proteomes" id="UP000503308"/>
    </source>
</evidence>
<name>A0A858SXY0_9RHOB</name>
<proteinExistence type="predicted"/>
<protein>
    <submittedName>
        <fullName evidence="2">Uncharacterized protein</fullName>
    </submittedName>
</protein>
<keyword evidence="3" id="KW-1185">Reference proteome</keyword>